<sequence length="704" mass="71659">MIPTSAHAGITATRPRHRLLAVLLALLVSLGISIPAASPARAETTPTPSPTLSGETLLSVAVLGNGLLTPGETLTAFLSLQNGTGSRFPGGEATLYLGDAPLTERDGLSSWLDGSRADPAGQPVGTAVVEAAASGETTGGGVQVPPTDPALQDRAPGVYPLWLTIGELTARTVVTVTGSVSGSVGVVMPVTAGPLVRGLLTREQIETLTAEDGALTAVLDAVEGTPAILAVDPAVPAAIRVLGTSAPAEALEWLSRLMALPNSRFALQFGDADVATQIDAGLPEPLQPTSLLAYVDQDALSSPATPTATPSPSVTAPADPEEDGPVVPDLTALLDIGAPDAPVIYWPAGGVAGPQVVSTLAGTAEGALTLLSTTTLTEEAGPVAARGTAGDGGVLLSDADVSASLYAASLDTDTAERAADLAAVSAGLTLAAGATGGAPLLVTVEREAQRTRQGLRAAITAATTVPGISAVGLDALVAAPAVEVEVAETATDPARTEVVPVLGSEADSIARFATILDDPALLTGPQRAGILQVLGAAWLDPDADWPDAVARHRAATENTLSSVGILPSSALNLLTAGTNLRFWIHNELPYPVNVVFYAVPDDLRLDIERETVVTAAAASSNTPVEVPVRARLGNGEVQIDLSLRSPTLEPIGTDQTVDVNVRADWEGIGLIAMVVLVAGFLIIGVIRTIRRRRRRATAAEESHE</sequence>
<keyword evidence="4" id="KW-1185">Reference proteome</keyword>
<evidence type="ECO:0000313" key="3">
    <source>
        <dbReference type="EMBL" id="KAA9134475.1"/>
    </source>
</evidence>
<name>A0A5N0TH94_9MICO</name>
<organism evidence="3 4">
    <name type="scientific">Microbacterium caowuchunii</name>
    <dbReference type="NCBI Taxonomy" id="2614638"/>
    <lineage>
        <taxon>Bacteria</taxon>
        <taxon>Bacillati</taxon>
        <taxon>Actinomycetota</taxon>
        <taxon>Actinomycetes</taxon>
        <taxon>Micrococcales</taxon>
        <taxon>Microbacteriaceae</taxon>
        <taxon>Microbacterium</taxon>
    </lineage>
</organism>
<feature type="region of interest" description="Disordered" evidence="1">
    <location>
        <begin position="301"/>
        <end position="322"/>
    </location>
</feature>
<accession>A0A5N0TH94</accession>
<comment type="caution">
    <text evidence="3">The sequence shown here is derived from an EMBL/GenBank/DDBJ whole genome shotgun (WGS) entry which is preliminary data.</text>
</comment>
<evidence type="ECO:0008006" key="5">
    <source>
        <dbReference type="Google" id="ProtNLM"/>
    </source>
</evidence>
<dbReference type="EMBL" id="VYUY01000007">
    <property type="protein sequence ID" value="KAA9134475.1"/>
    <property type="molecule type" value="Genomic_DNA"/>
</dbReference>
<feature type="transmembrane region" description="Helical" evidence="2">
    <location>
        <begin position="667"/>
        <end position="686"/>
    </location>
</feature>
<proteinExistence type="predicted"/>
<gene>
    <name evidence="3" type="ORF">F6B40_06850</name>
</gene>
<feature type="compositionally biased region" description="Low complexity" evidence="1">
    <location>
        <begin position="301"/>
        <end position="318"/>
    </location>
</feature>
<evidence type="ECO:0000313" key="4">
    <source>
        <dbReference type="Proteomes" id="UP000326838"/>
    </source>
</evidence>
<dbReference type="Pfam" id="PF19516">
    <property type="entry name" value="DUF6049"/>
    <property type="match status" value="1"/>
</dbReference>
<dbReference type="InterPro" id="IPR046112">
    <property type="entry name" value="DUF6049"/>
</dbReference>
<reference evidence="4" key="1">
    <citation type="submission" date="2019-09" db="EMBL/GenBank/DDBJ databases">
        <title>Mumia zhuanghuii sp. nov. isolated from the intestinal contents of plateau pika (Ochotona curzoniae) in the Qinghai-Tibet plateau of China.</title>
        <authorList>
            <person name="Tian Z."/>
        </authorList>
    </citation>
    <scope>NUCLEOTIDE SEQUENCE [LARGE SCALE GENOMIC DNA]</scope>
    <source>
        <strain evidence="4">L-033</strain>
    </source>
</reference>
<evidence type="ECO:0000256" key="2">
    <source>
        <dbReference type="SAM" id="Phobius"/>
    </source>
</evidence>
<keyword evidence="2" id="KW-0812">Transmembrane</keyword>
<dbReference type="Proteomes" id="UP000326838">
    <property type="component" value="Unassembled WGS sequence"/>
</dbReference>
<evidence type="ECO:0000256" key="1">
    <source>
        <dbReference type="SAM" id="MobiDB-lite"/>
    </source>
</evidence>
<keyword evidence="2" id="KW-0472">Membrane</keyword>
<protein>
    <recommendedName>
        <fullName evidence="5">2-oxoglutarate dehydrogenase</fullName>
    </recommendedName>
</protein>
<dbReference type="AlphaFoldDB" id="A0A5N0TH94"/>
<keyword evidence="2" id="KW-1133">Transmembrane helix</keyword>
<dbReference type="RefSeq" id="WP_150892773.1">
    <property type="nucleotide sequence ID" value="NZ_VYUY01000007.1"/>
</dbReference>